<reference evidence="1 2" key="2">
    <citation type="journal article" date="2022" name="Mol. Ecol. Resour.">
        <title>The genomes of chicory, endive, great burdock and yacon provide insights into Asteraceae paleo-polyploidization history and plant inulin production.</title>
        <authorList>
            <person name="Fan W."/>
            <person name="Wang S."/>
            <person name="Wang H."/>
            <person name="Wang A."/>
            <person name="Jiang F."/>
            <person name="Liu H."/>
            <person name="Zhao H."/>
            <person name="Xu D."/>
            <person name="Zhang Y."/>
        </authorList>
    </citation>
    <scope>NUCLEOTIDE SEQUENCE [LARGE SCALE GENOMIC DNA]</scope>
    <source>
        <strain evidence="2">cv. Yunnan</strain>
        <tissue evidence="1">Leaves</tissue>
    </source>
</reference>
<keyword evidence="2" id="KW-1185">Reference proteome</keyword>
<accession>A0ACB9HQC4</accession>
<protein>
    <submittedName>
        <fullName evidence="1">Uncharacterized protein</fullName>
    </submittedName>
</protein>
<reference evidence="2" key="1">
    <citation type="journal article" date="2022" name="Mol. Ecol. Resour.">
        <title>The genomes of chicory, endive, great burdock and yacon provide insights into Asteraceae palaeo-polyploidization history and plant inulin production.</title>
        <authorList>
            <person name="Fan W."/>
            <person name="Wang S."/>
            <person name="Wang H."/>
            <person name="Wang A."/>
            <person name="Jiang F."/>
            <person name="Liu H."/>
            <person name="Zhao H."/>
            <person name="Xu D."/>
            <person name="Zhang Y."/>
        </authorList>
    </citation>
    <scope>NUCLEOTIDE SEQUENCE [LARGE SCALE GENOMIC DNA]</scope>
    <source>
        <strain evidence="2">cv. Yunnan</strain>
    </source>
</reference>
<dbReference type="Proteomes" id="UP001056120">
    <property type="component" value="Linkage Group LG11"/>
</dbReference>
<comment type="caution">
    <text evidence="1">The sequence shown here is derived from an EMBL/GenBank/DDBJ whole genome shotgun (WGS) entry which is preliminary data.</text>
</comment>
<sequence>MIHMMQPVQAPAQTKHFPFDICNYQTCLEEAEYDEDIPKKKKGSQRSLKKRYKAGDPSIGLLGELAGMFEHYVLYGYSGATNQTTAAKATSSWQSENAVAQNNVLKTILAQQDNFTKTQKSLSQQDAKIGEYHI</sequence>
<organism evidence="1 2">
    <name type="scientific">Smallanthus sonchifolius</name>
    <dbReference type="NCBI Taxonomy" id="185202"/>
    <lineage>
        <taxon>Eukaryota</taxon>
        <taxon>Viridiplantae</taxon>
        <taxon>Streptophyta</taxon>
        <taxon>Embryophyta</taxon>
        <taxon>Tracheophyta</taxon>
        <taxon>Spermatophyta</taxon>
        <taxon>Magnoliopsida</taxon>
        <taxon>eudicotyledons</taxon>
        <taxon>Gunneridae</taxon>
        <taxon>Pentapetalae</taxon>
        <taxon>asterids</taxon>
        <taxon>campanulids</taxon>
        <taxon>Asterales</taxon>
        <taxon>Asteraceae</taxon>
        <taxon>Asteroideae</taxon>
        <taxon>Heliantheae alliance</taxon>
        <taxon>Millerieae</taxon>
        <taxon>Smallanthus</taxon>
    </lineage>
</organism>
<gene>
    <name evidence="1" type="ORF">L1987_32748</name>
</gene>
<evidence type="ECO:0000313" key="1">
    <source>
        <dbReference type="EMBL" id="KAI3797491.1"/>
    </source>
</evidence>
<name>A0ACB9HQC4_9ASTR</name>
<proteinExistence type="predicted"/>
<dbReference type="EMBL" id="CM042028">
    <property type="protein sequence ID" value="KAI3797491.1"/>
    <property type="molecule type" value="Genomic_DNA"/>
</dbReference>
<evidence type="ECO:0000313" key="2">
    <source>
        <dbReference type="Proteomes" id="UP001056120"/>
    </source>
</evidence>